<name>A0ABR4NIG2_9FUNG</name>
<evidence type="ECO:0000313" key="2">
    <source>
        <dbReference type="EMBL" id="KAL2919286.1"/>
    </source>
</evidence>
<evidence type="ECO:0000256" key="1">
    <source>
        <dbReference type="SAM" id="MobiDB-lite"/>
    </source>
</evidence>
<dbReference type="PANTHER" id="PTHR31649">
    <property type="entry name" value="AGAP009604-PA"/>
    <property type="match status" value="1"/>
</dbReference>
<organism evidence="2 3">
    <name type="scientific">Polyrhizophydium stewartii</name>
    <dbReference type="NCBI Taxonomy" id="2732419"/>
    <lineage>
        <taxon>Eukaryota</taxon>
        <taxon>Fungi</taxon>
        <taxon>Fungi incertae sedis</taxon>
        <taxon>Chytridiomycota</taxon>
        <taxon>Chytridiomycota incertae sedis</taxon>
        <taxon>Chytridiomycetes</taxon>
        <taxon>Rhizophydiales</taxon>
        <taxon>Rhizophydiales incertae sedis</taxon>
        <taxon>Polyrhizophydium</taxon>
    </lineage>
</organism>
<gene>
    <name evidence="2" type="ORF">HK105_200929</name>
</gene>
<evidence type="ECO:0000313" key="3">
    <source>
        <dbReference type="Proteomes" id="UP001527925"/>
    </source>
</evidence>
<dbReference type="InterPro" id="IPR006616">
    <property type="entry name" value="DM9_repeat"/>
</dbReference>
<feature type="region of interest" description="Disordered" evidence="1">
    <location>
        <begin position="419"/>
        <end position="455"/>
    </location>
</feature>
<accession>A0ABR4NIG2</accession>
<reference evidence="2 3" key="1">
    <citation type="submission" date="2023-09" db="EMBL/GenBank/DDBJ databases">
        <title>Pangenome analysis of Batrachochytrium dendrobatidis and related Chytrids.</title>
        <authorList>
            <person name="Yacoub M.N."/>
            <person name="Stajich J.E."/>
            <person name="James T.Y."/>
        </authorList>
    </citation>
    <scope>NUCLEOTIDE SEQUENCE [LARGE SCALE GENOMIC DNA]</scope>
    <source>
        <strain evidence="2 3">JEL0888</strain>
    </source>
</reference>
<comment type="caution">
    <text evidence="2">The sequence shown here is derived from an EMBL/GenBank/DDBJ whole genome shotgun (WGS) entry which is preliminary data.</text>
</comment>
<dbReference type="Pfam" id="PF11901">
    <property type="entry name" value="DM9"/>
    <property type="match status" value="1"/>
</dbReference>
<dbReference type="PANTHER" id="PTHR31649:SF1">
    <property type="entry name" value="FARNESOIC ACID O-METHYL TRANSFERASE DOMAIN-CONTAINING PROTEIN"/>
    <property type="match status" value="1"/>
</dbReference>
<sequence>MLLALMDIKLDVPSLAGQRISGTVRVPAGLLPCKPPVVSLTGRLLVGPKADPGAEPVLSRQIASAQTVATLSGASWKFTIPLAASLPPSFDAAAHGMRIQAKYELVAVTSSVADASGAEHRTAPVAVQVDIPPQAAGNPTTRPIGADNSLPLGAAGVVSVGFSSPQAAAHLGQALRLSLCVRNDSTMDVTSWAVEVVASVRIDAPPQVLKYEMPIQLVTFGKVAAGKTVVKRVPVHLATSLPPSTASPSPADTPEGVAIDVDFCAELSATTASGKTVKASTSELRVVRSTTSEGESPIPDEDDLDEWVAGISISQGSQPGRVSVRSAGTGVPVQAAVAAAVAANASSSTPSPASSSSFTSPHVAAEHEIDSIFDGEWRRLELDQWISGKVSINTPAMFYFDLDADLTMRSADSFLDDDDDDGRDAIGPSAYAGVSRLRGSPPSKKGHMAAREGPGGRRVTELPGVILVSSTPAALRISKGPNRPNWIFYEHKEESRTLMADSSEEQVSRFTRGPGRYYIAVYCDGLSGTVDFEIAVRSIQGLKDSDPMRFLSFWHPASSLLGAPSQSAGPQLVLPRGAWQTGTDVNGDPLYTVRAYHRGGLHIGKIGVNTGGALIPWGGKEVLVLNDYEVLAEIPGSRWVKVLNGAGVPPNAIPGGHETDGKLLYIARATVKESILGASGGAATAWVPSLLASAIEGRSSLCPGKAGPHMNGCNVAFNGVEVSSITPFEVLVYDDPPAFEEEPSEKKLGDGR</sequence>
<keyword evidence="3" id="KW-1185">Reference proteome</keyword>
<protein>
    <submittedName>
        <fullName evidence="2">Uncharacterized protein</fullName>
    </submittedName>
</protein>
<dbReference type="Proteomes" id="UP001527925">
    <property type="component" value="Unassembled WGS sequence"/>
</dbReference>
<dbReference type="SMART" id="SM00696">
    <property type="entry name" value="DM9"/>
    <property type="match status" value="2"/>
</dbReference>
<proteinExistence type="predicted"/>
<dbReference type="EMBL" id="JADGIZ020000003">
    <property type="protein sequence ID" value="KAL2919286.1"/>
    <property type="molecule type" value="Genomic_DNA"/>
</dbReference>